<keyword evidence="2" id="KW-1185">Reference proteome</keyword>
<evidence type="ECO:0000313" key="1">
    <source>
        <dbReference type="EMBL" id="MEQ2202084.1"/>
    </source>
</evidence>
<dbReference type="Proteomes" id="UP001434883">
    <property type="component" value="Unassembled WGS sequence"/>
</dbReference>
<organism evidence="1 2">
    <name type="scientific">Xenoophorus captivus</name>
    <dbReference type="NCBI Taxonomy" id="1517983"/>
    <lineage>
        <taxon>Eukaryota</taxon>
        <taxon>Metazoa</taxon>
        <taxon>Chordata</taxon>
        <taxon>Craniata</taxon>
        <taxon>Vertebrata</taxon>
        <taxon>Euteleostomi</taxon>
        <taxon>Actinopterygii</taxon>
        <taxon>Neopterygii</taxon>
        <taxon>Teleostei</taxon>
        <taxon>Neoteleostei</taxon>
        <taxon>Acanthomorphata</taxon>
        <taxon>Ovalentaria</taxon>
        <taxon>Atherinomorphae</taxon>
        <taxon>Cyprinodontiformes</taxon>
        <taxon>Goodeidae</taxon>
        <taxon>Xenoophorus</taxon>
    </lineage>
</organism>
<reference evidence="1 2" key="1">
    <citation type="submission" date="2021-06" db="EMBL/GenBank/DDBJ databases">
        <authorList>
            <person name="Palmer J.M."/>
        </authorList>
    </citation>
    <scope>NUCLEOTIDE SEQUENCE [LARGE SCALE GENOMIC DNA]</scope>
    <source>
        <strain evidence="1 2">XC_2019</strain>
        <tissue evidence="1">Muscle</tissue>
    </source>
</reference>
<gene>
    <name evidence="1" type="ORF">XENOCAPTIV_023741</name>
</gene>
<comment type="caution">
    <text evidence="1">The sequence shown here is derived from an EMBL/GenBank/DDBJ whole genome shotgun (WGS) entry which is preliminary data.</text>
</comment>
<sequence length="128" mass="14393">MFLLGSVSFLEEPFHGSSSGEKRCERFPSREGQKLKCRLRDISLMFPVLLKIFQICSPWRCCQEVCSSIQHGGFSSGFHTLNMLISGSTSYPQAAIKSNRCLFLDQCGSWTVNQCHSRTDPVQTIPVL</sequence>
<evidence type="ECO:0000313" key="2">
    <source>
        <dbReference type="Proteomes" id="UP001434883"/>
    </source>
</evidence>
<accession>A0ABV0R1T2</accession>
<name>A0ABV0R1T2_9TELE</name>
<dbReference type="EMBL" id="JAHRIN010030654">
    <property type="protein sequence ID" value="MEQ2202084.1"/>
    <property type="molecule type" value="Genomic_DNA"/>
</dbReference>
<proteinExistence type="predicted"/>
<protein>
    <submittedName>
        <fullName evidence="1">Uncharacterized protein</fullName>
    </submittedName>
</protein>